<organism evidence="2 3">
    <name type="scientific">Amycolatopsis viridis</name>
    <dbReference type="NCBI Taxonomy" id="185678"/>
    <lineage>
        <taxon>Bacteria</taxon>
        <taxon>Bacillati</taxon>
        <taxon>Actinomycetota</taxon>
        <taxon>Actinomycetes</taxon>
        <taxon>Pseudonocardiales</taxon>
        <taxon>Pseudonocardiaceae</taxon>
        <taxon>Amycolatopsis</taxon>
    </lineage>
</organism>
<comment type="caution">
    <text evidence="2">The sequence shown here is derived from an EMBL/GenBank/DDBJ whole genome shotgun (WGS) entry which is preliminary data.</text>
</comment>
<gene>
    <name evidence="2" type="ORF">FHX46_000702</name>
</gene>
<proteinExistence type="predicted"/>
<dbReference type="InterPro" id="IPR000073">
    <property type="entry name" value="AB_hydrolase_1"/>
</dbReference>
<name>A0ABX0SQG9_9PSEU</name>
<evidence type="ECO:0000259" key="1">
    <source>
        <dbReference type="Pfam" id="PF12697"/>
    </source>
</evidence>
<dbReference type="Gene3D" id="3.40.50.1820">
    <property type="entry name" value="alpha/beta hydrolase"/>
    <property type="match status" value="1"/>
</dbReference>
<keyword evidence="3" id="KW-1185">Reference proteome</keyword>
<feature type="domain" description="AB hydrolase-1" evidence="1">
    <location>
        <begin position="13"/>
        <end position="235"/>
    </location>
</feature>
<dbReference type="PANTHER" id="PTHR43194">
    <property type="entry name" value="HYDROLASE ALPHA/BETA FOLD FAMILY"/>
    <property type="match status" value="1"/>
</dbReference>
<sequence>MSVVDFGGDGRPIVVMHGLMGRARTWWRVAQWLRRYGHVVGFDARGHGRGPRGGPWTTEQFVADAAALVRSLGEPAVLIGHSMGGLHAWSLAATHPELVHAVVVEDMAPDHRGRTVDTWRGYFESWPVPFQSLAHVRDFFGDAGEYFTECVEERSDGYHLIAALDDLYEIASEWGRRDYWPLVESVRCPMLVIEAEHTFMPAGQQAEMARRAPEGRHVVAPGAGHVVHDSAPEFYRGAVEAFLSELLGR</sequence>
<dbReference type="SUPFAM" id="SSF53474">
    <property type="entry name" value="alpha/beta-Hydrolases"/>
    <property type="match status" value="1"/>
</dbReference>
<reference evidence="2 3" key="1">
    <citation type="submission" date="2020-03" db="EMBL/GenBank/DDBJ databases">
        <title>Sequencing the genomes of 1000 actinobacteria strains.</title>
        <authorList>
            <person name="Klenk H.-P."/>
        </authorList>
    </citation>
    <scope>NUCLEOTIDE SEQUENCE [LARGE SCALE GENOMIC DNA]</scope>
    <source>
        <strain evidence="2 3">DSM 45668</strain>
    </source>
</reference>
<dbReference type="PANTHER" id="PTHR43194:SF2">
    <property type="entry name" value="PEROXISOMAL MEMBRANE PROTEIN LPX1"/>
    <property type="match status" value="1"/>
</dbReference>
<protein>
    <submittedName>
        <fullName evidence="2">Pimeloyl-ACP methyl ester carboxylesterase</fullName>
    </submittedName>
</protein>
<dbReference type="Pfam" id="PF12697">
    <property type="entry name" value="Abhydrolase_6"/>
    <property type="match status" value="1"/>
</dbReference>
<dbReference type="EMBL" id="JAANOU010000001">
    <property type="protein sequence ID" value="NIH78172.1"/>
    <property type="molecule type" value="Genomic_DNA"/>
</dbReference>
<accession>A0ABX0SQG9</accession>
<dbReference type="Proteomes" id="UP000754495">
    <property type="component" value="Unassembled WGS sequence"/>
</dbReference>
<dbReference type="InterPro" id="IPR029058">
    <property type="entry name" value="AB_hydrolase_fold"/>
</dbReference>
<dbReference type="InterPro" id="IPR050228">
    <property type="entry name" value="Carboxylesterase_BioH"/>
</dbReference>
<evidence type="ECO:0000313" key="3">
    <source>
        <dbReference type="Proteomes" id="UP000754495"/>
    </source>
</evidence>
<evidence type="ECO:0000313" key="2">
    <source>
        <dbReference type="EMBL" id="NIH78172.1"/>
    </source>
</evidence>